<dbReference type="InterPro" id="IPR019801">
    <property type="entry name" value="Glyco_hydro_35_CS"/>
</dbReference>
<dbReference type="PROSITE" id="PS50228">
    <property type="entry name" value="SUEL_LECTIN"/>
    <property type="match status" value="1"/>
</dbReference>
<dbReference type="Pfam" id="PF02140">
    <property type="entry name" value="SUEL_Lectin"/>
    <property type="match status" value="1"/>
</dbReference>
<proteinExistence type="inferred from homology"/>
<keyword evidence="4 9" id="KW-0732">Signal</keyword>
<evidence type="ECO:0000256" key="9">
    <source>
        <dbReference type="SAM" id="SignalP"/>
    </source>
</evidence>
<evidence type="ECO:0000256" key="6">
    <source>
        <dbReference type="ARBA" id="ARBA00023295"/>
    </source>
</evidence>
<name>A0AAV8TMF1_9ROSI</name>
<keyword evidence="5 7" id="KW-0378">Hydrolase</keyword>
<dbReference type="GO" id="GO:0005975">
    <property type="term" value="P:carbohydrate metabolic process"/>
    <property type="evidence" value="ECO:0007669"/>
    <property type="project" value="InterPro"/>
</dbReference>
<dbReference type="EMBL" id="JAIWQS010000004">
    <property type="protein sequence ID" value="KAJ8767420.1"/>
    <property type="molecule type" value="Genomic_DNA"/>
</dbReference>
<dbReference type="GO" id="GO:0030246">
    <property type="term" value="F:carbohydrate binding"/>
    <property type="evidence" value="ECO:0007669"/>
    <property type="project" value="InterPro"/>
</dbReference>
<dbReference type="SUPFAM" id="SSF49785">
    <property type="entry name" value="Galactose-binding domain-like"/>
    <property type="match status" value="2"/>
</dbReference>
<comment type="catalytic activity">
    <reaction evidence="1 7">
        <text>Hydrolysis of terminal non-reducing beta-D-galactose residues in beta-D-galactosides.</text>
        <dbReference type="EC" id="3.2.1.23"/>
    </reaction>
</comment>
<evidence type="ECO:0000256" key="7">
    <source>
        <dbReference type="RuleBase" id="RU000675"/>
    </source>
</evidence>
<keyword evidence="6 7" id="KW-0326">Glycosidase</keyword>
<comment type="caution">
    <text evidence="11">The sequence shown here is derived from an EMBL/GenBank/DDBJ whole genome shotgun (WGS) entry which is preliminary data.</text>
</comment>
<dbReference type="PROSITE" id="PS01182">
    <property type="entry name" value="GLYCOSYL_HYDROL_F35"/>
    <property type="match status" value="1"/>
</dbReference>
<dbReference type="FunFam" id="3.20.20.80:FF:000006">
    <property type="entry name" value="Beta-galactosidase"/>
    <property type="match status" value="1"/>
</dbReference>
<sequence>MSSSCLKMLHLISLALLCSLSSVLGTNVSYDSSAIIIDGQRRILISGSIHYPRSTPQMWPDLIKKAKEGSVDVIETYIFWDRHEPRRRQYDFSGNLDIVKFFKLVQQGGLYGFLRIGPYACAEWTYGGFPVWLHNTNGIELRTNNDIFKNEMQTFVAKVIDVCKQAKLFASQGGPIILAQIENEYGNIMGPYGDAGQQYLKWCAQMAQSFNIGIPWVMCQQDNAPPPMINTCNGYYCDQFTPNSASSPKIWTENWIGWFKNWGGQDPHRTAEDCAFAVARFFQISGVMQNYYMYHGGTNFGRTSGGPYITTSYDYDAPLDEYGNLNQPKWGHLKQLHDAIKSGEKMLTMGSPKTTNLGNGNLTMYTNNATGEKFCFLSNESPSVDNTVDLKQDGQFFVPAWSVSILQNCSKEIFNTAKVNTQTSVMVKKPSISGIQLSWTWVAEPIDDTLGGKGTFTKAQLLEQKAAAVDASDYLWYMTNVPINGSDWSNANLSVTTSGQVLHVFVNGKFVGSQWGAKGDDSFTFVKPVALNPGNNILSLLSATVGFKNYGSFFDKQPAGINGGPVKFIGSGNAEIDVSTYSWAYKIGLNGIDKQFFNDQSSNGVKWSSSDLQTRKAFTWYKTTFQTPPGTDPVVLDLQGMGKGMAWVNGQSIGRFWPSFMAGGDGCSNSCDYRGAYGASKCVTNCENPTQRWYHVPRSFLNNSNKNSLVLFEELGGNPSNVSVQTVTVGTACVNAYEGSKLEISCQGGNKISDVEFASFGNPSGQCNSFQKGSCDSDIALSVVQQACVGEEMCSFTVTKETFGSTSCGNTNRLAVQATC</sequence>
<dbReference type="GO" id="GO:0004565">
    <property type="term" value="F:beta-galactosidase activity"/>
    <property type="evidence" value="ECO:0007669"/>
    <property type="project" value="UniProtKB-EC"/>
</dbReference>
<dbReference type="Pfam" id="PF21467">
    <property type="entry name" value="BetaGal_gal-bd"/>
    <property type="match status" value="1"/>
</dbReference>
<evidence type="ECO:0000256" key="4">
    <source>
        <dbReference type="ARBA" id="ARBA00022729"/>
    </source>
</evidence>
<dbReference type="PRINTS" id="PR00742">
    <property type="entry name" value="GLHYDRLASE35"/>
</dbReference>
<evidence type="ECO:0000256" key="2">
    <source>
        <dbReference type="ARBA" id="ARBA00009809"/>
    </source>
</evidence>
<gene>
    <name evidence="11" type="ORF">K2173_017464</name>
</gene>
<dbReference type="Gene3D" id="3.20.20.80">
    <property type="entry name" value="Glycosidases"/>
    <property type="match status" value="1"/>
</dbReference>
<keyword evidence="12" id="KW-1185">Reference proteome</keyword>
<comment type="similarity">
    <text evidence="2 8">Belongs to the glycosyl hydrolase 35 family.</text>
</comment>
<evidence type="ECO:0000256" key="1">
    <source>
        <dbReference type="ARBA" id="ARBA00001412"/>
    </source>
</evidence>
<evidence type="ECO:0000259" key="10">
    <source>
        <dbReference type="PROSITE" id="PS50228"/>
    </source>
</evidence>
<dbReference type="InterPro" id="IPR043159">
    <property type="entry name" value="Lectin_gal-bd_sf"/>
</dbReference>
<evidence type="ECO:0000256" key="8">
    <source>
        <dbReference type="RuleBase" id="RU003679"/>
    </source>
</evidence>
<accession>A0AAV8TMF1</accession>
<feature type="signal peptide" evidence="9">
    <location>
        <begin position="1"/>
        <end position="25"/>
    </location>
</feature>
<dbReference type="FunFam" id="2.60.120.260:FF:000142">
    <property type="entry name" value="Beta-galactosidase"/>
    <property type="match status" value="1"/>
</dbReference>
<reference evidence="11 12" key="1">
    <citation type="submission" date="2021-09" db="EMBL/GenBank/DDBJ databases">
        <title>Genomic insights and catalytic innovation underlie evolution of tropane alkaloids biosynthesis.</title>
        <authorList>
            <person name="Wang Y.-J."/>
            <person name="Tian T."/>
            <person name="Huang J.-P."/>
            <person name="Huang S.-X."/>
        </authorList>
    </citation>
    <scope>NUCLEOTIDE SEQUENCE [LARGE SCALE GENOMIC DNA]</scope>
    <source>
        <strain evidence="11">KIB-2018</strain>
        <tissue evidence="11">Leaf</tissue>
    </source>
</reference>
<dbReference type="Pfam" id="PF17834">
    <property type="entry name" value="GHD"/>
    <property type="match status" value="1"/>
</dbReference>
<evidence type="ECO:0000313" key="12">
    <source>
        <dbReference type="Proteomes" id="UP001159364"/>
    </source>
</evidence>
<dbReference type="AlphaFoldDB" id="A0AAV8TMF1"/>
<dbReference type="Proteomes" id="UP001159364">
    <property type="component" value="Linkage Group LG04"/>
</dbReference>
<dbReference type="Pfam" id="PF01301">
    <property type="entry name" value="Glyco_hydro_35"/>
    <property type="match status" value="1"/>
</dbReference>
<feature type="chain" id="PRO_5043843758" description="Beta-galactosidase" evidence="9">
    <location>
        <begin position="26"/>
        <end position="820"/>
    </location>
</feature>
<evidence type="ECO:0000256" key="3">
    <source>
        <dbReference type="ARBA" id="ARBA00012756"/>
    </source>
</evidence>
<dbReference type="InterPro" id="IPR017853">
    <property type="entry name" value="GH"/>
</dbReference>
<dbReference type="InterPro" id="IPR008979">
    <property type="entry name" value="Galactose-bd-like_sf"/>
</dbReference>
<dbReference type="Gene3D" id="2.60.120.740">
    <property type="match status" value="1"/>
</dbReference>
<protein>
    <recommendedName>
        <fullName evidence="3 7">Beta-galactosidase</fullName>
        <ecNumber evidence="3 7">3.2.1.23</ecNumber>
    </recommendedName>
</protein>
<evidence type="ECO:0000313" key="11">
    <source>
        <dbReference type="EMBL" id="KAJ8767420.1"/>
    </source>
</evidence>
<dbReference type="InterPro" id="IPR000922">
    <property type="entry name" value="Lectin_gal-bd_dom"/>
</dbReference>
<organism evidence="11 12">
    <name type="scientific">Erythroxylum novogranatense</name>
    <dbReference type="NCBI Taxonomy" id="1862640"/>
    <lineage>
        <taxon>Eukaryota</taxon>
        <taxon>Viridiplantae</taxon>
        <taxon>Streptophyta</taxon>
        <taxon>Embryophyta</taxon>
        <taxon>Tracheophyta</taxon>
        <taxon>Spermatophyta</taxon>
        <taxon>Magnoliopsida</taxon>
        <taxon>eudicotyledons</taxon>
        <taxon>Gunneridae</taxon>
        <taxon>Pentapetalae</taxon>
        <taxon>rosids</taxon>
        <taxon>fabids</taxon>
        <taxon>Malpighiales</taxon>
        <taxon>Erythroxylaceae</taxon>
        <taxon>Erythroxylum</taxon>
    </lineage>
</organism>
<dbReference type="InterPro" id="IPR041392">
    <property type="entry name" value="GHD"/>
</dbReference>
<evidence type="ECO:0000256" key="5">
    <source>
        <dbReference type="ARBA" id="ARBA00022801"/>
    </source>
</evidence>
<dbReference type="CDD" id="cd22842">
    <property type="entry name" value="Gal_Rha_Lectin_BGal"/>
    <property type="match status" value="1"/>
</dbReference>
<dbReference type="PANTHER" id="PTHR23421">
    <property type="entry name" value="BETA-GALACTOSIDASE RELATED"/>
    <property type="match status" value="1"/>
</dbReference>
<dbReference type="Gene3D" id="2.60.120.260">
    <property type="entry name" value="Galactose-binding domain-like"/>
    <property type="match status" value="2"/>
</dbReference>
<dbReference type="InterPro" id="IPR048913">
    <property type="entry name" value="BetaGal_gal-bd"/>
</dbReference>
<dbReference type="SUPFAM" id="SSF51445">
    <property type="entry name" value="(Trans)glycosidases"/>
    <property type="match status" value="1"/>
</dbReference>
<feature type="domain" description="SUEL-type lectin" evidence="10">
    <location>
        <begin position="736"/>
        <end position="820"/>
    </location>
</feature>
<dbReference type="InterPro" id="IPR001944">
    <property type="entry name" value="Glycoside_Hdrlase_35"/>
</dbReference>
<dbReference type="EC" id="3.2.1.23" evidence="3 7"/>
<dbReference type="InterPro" id="IPR031330">
    <property type="entry name" value="Gly_Hdrlase_35_cat"/>
</dbReference>